<gene>
    <name evidence="1" type="ORF">SS50377_12498</name>
</gene>
<reference evidence="1" key="1">
    <citation type="journal article" date="2014" name="PLoS Genet.">
        <title>The Genome of Spironucleus salmonicida Highlights a Fish Pathogen Adapted to Fluctuating Environments.</title>
        <authorList>
            <person name="Xu F."/>
            <person name="Jerlstrom-Hultqvist J."/>
            <person name="Einarsson E."/>
            <person name="Astvaldsson A."/>
            <person name="Svard S.G."/>
            <person name="Andersson J.O."/>
        </authorList>
    </citation>
    <scope>NUCLEOTIDE SEQUENCE</scope>
</reference>
<evidence type="ECO:0000313" key="1">
    <source>
        <dbReference type="EMBL" id="EST47512.1"/>
    </source>
</evidence>
<name>V6LS75_9EUKA</name>
<sequence length="147" mass="17154">MMVQRDYDNRYLKLVTSLLSLQQMYKNKYNVTSSENYDLSYHFSTNFSTPIFSVNNLKFLNQGINNLAQISCYPKGINCNQINNLQDKIDQYCAKKDGATQQCKIAVEFIIQNISYIYQDFGIIFTVDYQENKTNVKLIEGVFNTEF</sequence>
<protein>
    <submittedName>
        <fullName evidence="1">Uncharacterized protein</fullName>
    </submittedName>
</protein>
<organism evidence="1">
    <name type="scientific">Spironucleus salmonicida</name>
    <dbReference type="NCBI Taxonomy" id="348837"/>
    <lineage>
        <taxon>Eukaryota</taxon>
        <taxon>Metamonada</taxon>
        <taxon>Diplomonadida</taxon>
        <taxon>Hexamitidae</taxon>
        <taxon>Hexamitinae</taxon>
        <taxon>Spironucleus</taxon>
    </lineage>
</organism>
<accession>V6LS75</accession>
<dbReference type="AlphaFoldDB" id="V6LS75"/>
<proteinExistence type="predicted"/>
<dbReference type="EMBL" id="KI546040">
    <property type="protein sequence ID" value="EST47512.1"/>
    <property type="molecule type" value="Genomic_DNA"/>
</dbReference>